<dbReference type="EC" id="2.7.13.3" evidence="2"/>
<keyword evidence="6" id="KW-0902">Two-component regulatory system</keyword>
<dbReference type="InterPro" id="IPR003661">
    <property type="entry name" value="HisK_dim/P_dom"/>
</dbReference>
<evidence type="ECO:0000256" key="4">
    <source>
        <dbReference type="ARBA" id="ARBA00022679"/>
    </source>
</evidence>
<dbReference type="Gene3D" id="1.10.287.130">
    <property type="match status" value="1"/>
</dbReference>
<dbReference type="SUPFAM" id="SSF48452">
    <property type="entry name" value="TPR-like"/>
    <property type="match status" value="1"/>
</dbReference>
<dbReference type="InterPro" id="IPR019734">
    <property type="entry name" value="TPR_rpt"/>
</dbReference>
<keyword evidence="4" id="KW-0808">Transferase</keyword>
<dbReference type="InterPro" id="IPR036097">
    <property type="entry name" value="HisK_dim/P_sf"/>
</dbReference>
<dbReference type="Gene3D" id="1.25.40.10">
    <property type="entry name" value="Tetratricopeptide repeat domain"/>
    <property type="match status" value="1"/>
</dbReference>
<evidence type="ECO:0000256" key="2">
    <source>
        <dbReference type="ARBA" id="ARBA00012438"/>
    </source>
</evidence>
<dbReference type="PANTHER" id="PTHR43711">
    <property type="entry name" value="TWO-COMPONENT HISTIDINE KINASE"/>
    <property type="match status" value="1"/>
</dbReference>
<dbReference type="SMART" id="SM00388">
    <property type="entry name" value="HisKA"/>
    <property type="match status" value="1"/>
</dbReference>
<dbReference type="SMART" id="SM00387">
    <property type="entry name" value="HATPase_c"/>
    <property type="match status" value="1"/>
</dbReference>
<comment type="catalytic activity">
    <reaction evidence="1">
        <text>ATP + protein L-histidine = ADP + protein N-phospho-L-histidine.</text>
        <dbReference type="EC" id="2.7.13.3"/>
    </reaction>
</comment>
<dbReference type="InterPro" id="IPR011990">
    <property type="entry name" value="TPR-like_helical_dom_sf"/>
</dbReference>
<dbReference type="EMBL" id="SODV01000002">
    <property type="protein sequence ID" value="TDW97503.1"/>
    <property type="molecule type" value="Genomic_DNA"/>
</dbReference>
<evidence type="ECO:0000259" key="8">
    <source>
        <dbReference type="PROSITE" id="PS50109"/>
    </source>
</evidence>
<keyword evidence="7" id="KW-1133">Transmembrane helix</keyword>
<dbReference type="Gene3D" id="3.30.565.10">
    <property type="entry name" value="Histidine kinase-like ATPase, C-terminal domain"/>
    <property type="match status" value="1"/>
</dbReference>
<protein>
    <recommendedName>
        <fullName evidence="2">histidine kinase</fullName>
        <ecNumber evidence="2">2.7.13.3</ecNumber>
    </recommendedName>
</protein>
<keyword evidence="3" id="KW-0597">Phosphoprotein</keyword>
<proteinExistence type="predicted"/>
<dbReference type="InterPro" id="IPR050736">
    <property type="entry name" value="Sensor_HK_Regulatory"/>
</dbReference>
<comment type="caution">
    <text evidence="9">The sequence shown here is derived from an EMBL/GenBank/DDBJ whole genome shotgun (WGS) entry which is preliminary data.</text>
</comment>
<dbReference type="SMART" id="SM00028">
    <property type="entry name" value="TPR"/>
    <property type="match status" value="3"/>
</dbReference>
<evidence type="ECO:0000313" key="9">
    <source>
        <dbReference type="EMBL" id="TDW97503.1"/>
    </source>
</evidence>
<dbReference type="OrthoDB" id="9810447at2"/>
<reference evidence="9 10" key="1">
    <citation type="submission" date="2019-03" db="EMBL/GenBank/DDBJ databases">
        <title>Genomic Encyclopedia of Type Strains, Phase IV (KMG-IV): sequencing the most valuable type-strain genomes for metagenomic binning, comparative biology and taxonomic classification.</title>
        <authorList>
            <person name="Goeker M."/>
        </authorList>
    </citation>
    <scope>NUCLEOTIDE SEQUENCE [LARGE SCALE GENOMIC DNA]</scope>
    <source>
        <strain evidence="9 10">DSM 100059</strain>
    </source>
</reference>
<dbReference type="PANTHER" id="PTHR43711:SF1">
    <property type="entry name" value="HISTIDINE KINASE 1"/>
    <property type="match status" value="1"/>
</dbReference>
<dbReference type="PROSITE" id="PS50109">
    <property type="entry name" value="HIS_KIN"/>
    <property type="match status" value="1"/>
</dbReference>
<dbReference type="PRINTS" id="PR00344">
    <property type="entry name" value="BCTRLSENSOR"/>
</dbReference>
<dbReference type="SUPFAM" id="SSF55874">
    <property type="entry name" value="ATPase domain of HSP90 chaperone/DNA topoisomerase II/histidine kinase"/>
    <property type="match status" value="1"/>
</dbReference>
<dbReference type="InterPro" id="IPR005467">
    <property type="entry name" value="His_kinase_dom"/>
</dbReference>
<keyword evidence="10" id="KW-1185">Reference proteome</keyword>
<dbReference type="InterPro" id="IPR036890">
    <property type="entry name" value="HATPase_C_sf"/>
</dbReference>
<feature type="domain" description="Histidine kinase" evidence="8">
    <location>
        <begin position="462"/>
        <end position="677"/>
    </location>
</feature>
<gene>
    <name evidence="9" type="ORF">EDB95_5353</name>
</gene>
<dbReference type="PROSITE" id="PS51257">
    <property type="entry name" value="PROKAR_LIPOPROTEIN"/>
    <property type="match status" value="1"/>
</dbReference>
<dbReference type="InterPro" id="IPR003594">
    <property type="entry name" value="HATPase_dom"/>
</dbReference>
<accession>A0A4R8DID7</accession>
<dbReference type="InterPro" id="IPR004358">
    <property type="entry name" value="Sig_transdc_His_kin-like_C"/>
</dbReference>
<evidence type="ECO:0000256" key="5">
    <source>
        <dbReference type="ARBA" id="ARBA00022777"/>
    </source>
</evidence>
<dbReference type="RefSeq" id="WP_133999854.1">
    <property type="nucleotide sequence ID" value="NZ_SODV01000002.1"/>
</dbReference>
<dbReference type="FunFam" id="3.30.565.10:FF:000006">
    <property type="entry name" value="Sensor histidine kinase WalK"/>
    <property type="match status" value="1"/>
</dbReference>
<dbReference type="Proteomes" id="UP000294498">
    <property type="component" value="Unassembled WGS sequence"/>
</dbReference>
<evidence type="ECO:0000256" key="1">
    <source>
        <dbReference type="ARBA" id="ARBA00000085"/>
    </source>
</evidence>
<organism evidence="9 10">
    <name type="scientific">Dinghuibacter silviterrae</name>
    <dbReference type="NCBI Taxonomy" id="1539049"/>
    <lineage>
        <taxon>Bacteria</taxon>
        <taxon>Pseudomonadati</taxon>
        <taxon>Bacteroidota</taxon>
        <taxon>Chitinophagia</taxon>
        <taxon>Chitinophagales</taxon>
        <taxon>Chitinophagaceae</taxon>
        <taxon>Dinghuibacter</taxon>
    </lineage>
</organism>
<keyword evidence="5 9" id="KW-0418">Kinase</keyword>
<evidence type="ECO:0000256" key="6">
    <source>
        <dbReference type="ARBA" id="ARBA00023012"/>
    </source>
</evidence>
<evidence type="ECO:0000313" key="10">
    <source>
        <dbReference type="Proteomes" id="UP000294498"/>
    </source>
</evidence>
<name>A0A4R8DID7_9BACT</name>
<dbReference type="CDD" id="cd00082">
    <property type="entry name" value="HisKA"/>
    <property type="match status" value="1"/>
</dbReference>
<keyword evidence="7" id="KW-0812">Transmembrane</keyword>
<dbReference type="CDD" id="cd00075">
    <property type="entry name" value="HATPase"/>
    <property type="match status" value="1"/>
</dbReference>
<evidence type="ECO:0000256" key="3">
    <source>
        <dbReference type="ARBA" id="ARBA00022553"/>
    </source>
</evidence>
<dbReference type="Pfam" id="PF02518">
    <property type="entry name" value="HATPase_c"/>
    <property type="match status" value="1"/>
</dbReference>
<feature type="transmembrane region" description="Helical" evidence="7">
    <location>
        <begin position="403"/>
        <end position="423"/>
    </location>
</feature>
<dbReference type="SUPFAM" id="SSF47384">
    <property type="entry name" value="Homodimeric domain of signal transducing histidine kinase"/>
    <property type="match status" value="1"/>
</dbReference>
<dbReference type="AlphaFoldDB" id="A0A4R8DID7"/>
<evidence type="ECO:0000256" key="7">
    <source>
        <dbReference type="SAM" id="Phobius"/>
    </source>
</evidence>
<keyword evidence="7" id="KW-0472">Membrane</keyword>
<sequence length="686" mass="78484">MSRTLGKYIGWYILALSLGVACERNTPEHPAFFDPVFRHADSLEYRGDQWSVAYVDSMFSVFAGTPGPLDQFRRYDFLASHEGYGRHDYAASNRFIDSMLLVSKPFAQDPHYMDRYGQALLEKGNVLISLGQNDEAFAYFLKGKALSDQFPDSCYFSSQFNEQLGLIAYTQHKFADAIVYFLASLDKLSDCRSHDPYSSFQKQQGQLDNIGLCYGELGKYDSALYYFQRTLDYLGRGEAQYREPGQLAFIAEAKALVNGNRSEIYDKMGDYVREGTAIRASILPAGNHFDNGILSLAELNLRHLGRLDTARQQLALARQQLDTMHHEVEDELMWRRLTWQYYDTTHNLSLAYPAYQSYVHLRDSLVKARQDLSQRDVKHEFDKLERQHQLEQLQDKNVLQRDYLLIAIGFATLSVVILLLIWWNWRRSGRNLRIIGLHNKHLELTLESLEQRNRDYDHLFKMVAHDLRNPIAGISGITNLLGESERINEEDRQMLALIQHSCSQLLRLIHELLESKSNPETRRMSMSWCDMSALLEECVALLQVKAEEKRQQIKLSGLSSATLLADRNKMWRVLNNLLTNAIKFSPEKSVIRVSALRQEHNLLITVTDQGIGIPEDMREKIFDAFGGARRSGTQGEQSFGLGLSICRQIVEAHGGSIWFDSEPGQGTTFYVTLPMPMIVEEAEAAV</sequence>
<dbReference type="Pfam" id="PF13181">
    <property type="entry name" value="TPR_8"/>
    <property type="match status" value="1"/>
</dbReference>
<dbReference type="Pfam" id="PF00512">
    <property type="entry name" value="HisKA"/>
    <property type="match status" value="1"/>
</dbReference>
<dbReference type="GO" id="GO:0000155">
    <property type="term" value="F:phosphorelay sensor kinase activity"/>
    <property type="evidence" value="ECO:0007669"/>
    <property type="project" value="InterPro"/>
</dbReference>